<dbReference type="AlphaFoldDB" id="A0A432MES0"/>
<dbReference type="EMBL" id="RYZH01000052">
    <property type="protein sequence ID" value="RUL84184.1"/>
    <property type="molecule type" value="Genomic_DNA"/>
</dbReference>
<dbReference type="OrthoDB" id="9930866at2"/>
<accession>A0A432MES0</accession>
<dbReference type="RefSeq" id="WP_126727403.1">
    <property type="nucleotide sequence ID" value="NZ_RYZH01000052.1"/>
</dbReference>
<organism evidence="1 2">
    <name type="scientific">Tautonia sociabilis</name>
    <dbReference type="NCBI Taxonomy" id="2080755"/>
    <lineage>
        <taxon>Bacteria</taxon>
        <taxon>Pseudomonadati</taxon>
        <taxon>Planctomycetota</taxon>
        <taxon>Planctomycetia</taxon>
        <taxon>Isosphaerales</taxon>
        <taxon>Isosphaeraceae</taxon>
        <taxon>Tautonia</taxon>
    </lineage>
</organism>
<evidence type="ECO:0000313" key="1">
    <source>
        <dbReference type="EMBL" id="RUL84184.1"/>
    </source>
</evidence>
<comment type="caution">
    <text evidence="1">The sequence shown here is derived from an EMBL/GenBank/DDBJ whole genome shotgun (WGS) entry which is preliminary data.</text>
</comment>
<gene>
    <name evidence="1" type="ORF">TsocGM_20885</name>
</gene>
<proteinExistence type="predicted"/>
<name>A0A432MES0_9BACT</name>
<keyword evidence="2" id="KW-1185">Reference proteome</keyword>
<evidence type="ECO:0000313" key="2">
    <source>
        <dbReference type="Proteomes" id="UP000280296"/>
    </source>
</evidence>
<dbReference type="Proteomes" id="UP000280296">
    <property type="component" value="Unassembled WGS sequence"/>
</dbReference>
<sequence>MRRASSRPPRPGRPGLALVAVLAHLTLIFMAWSLANRQCASTIGLEEAIERRQSRQAGSLSALALGVALLETGTPDPAKLSGSPPTYKCFVEVIVDGAVTPYTLTFVELDPSVSSSPPTSRWSVSAAPYDAEEDIGIEGPITSF</sequence>
<reference evidence="1 2" key="2">
    <citation type="submission" date="2019-01" db="EMBL/GenBank/DDBJ databases">
        <title>Tautonia sociabilis, a novel thermotolerant planctomycete of Isosphaeraceae family, isolated from a 4000 m deep subterranean habitat.</title>
        <authorList>
            <person name="Kovaleva O.L."/>
            <person name="Elcheninov A.G."/>
            <person name="Van Heerden E."/>
            <person name="Toshchakov S.V."/>
            <person name="Novikov A."/>
            <person name="Bonch-Osmolovskaya E.A."/>
            <person name="Kublanov I.V."/>
        </authorList>
    </citation>
    <scope>NUCLEOTIDE SEQUENCE [LARGE SCALE GENOMIC DNA]</scope>
    <source>
        <strain evidence="1 2">GM2012</strain>
    </source>
</reference>
<protein>
    <submittedName>
        <fullName evidence="1">Uncharacterized protein</fullName>
    </submittedName>
</protein>
<reference evidence="1 2" key="1">
    <citation type="submission" date="2018-12" db="EMBL/GenBank/DDBJ databases">
        <authorList>
            <person name="Toschakov S.V."/>
        </authorList>
    </citation>
    <scope>NUCLEOTIDE SEQUENCE [LARGE SCALE GENOMIC DNA]</scope>
    <source>
        <strain evidence="1 2">GM2012</strain>
    </source>
</reference>